<name>A0A8E0KGZ3_9CAUL</name>
<dbReference type="AlphaFoldDB" id="A0A8E0KGZ3"/>
<accession>A0A8E0KGZ3</accession>
<reference evidence="4" key="1">
    <citation type="journal article" date="2013" name="Genome Announc.">
        <title>Draft Genome Sequence of the Dimorphic Prosthecate Bacterium Brevundimonas abyssalis TAR-001T.</title>
        <authorList>
            <person name="Tsubouchi T."/>
            <person name="Nishi S."/>
            <person name="Usui K."/>
            <person name="Shimane Y."/>
            <person name="Takaki Y."/>
            <person name="Maruyama T."/>
            <person name="Hatada Y."/>
        </authorList>
    </citation>
    <scope>NUCLEOTIDE SEQUENCE [LARGE SCALE GENOMIC DNA]</scope>
    <source>
        <strain evidence="4">TAR-001</strain>
    </source>
</reference>
<comment type="caution">
    <text evidence="3">The sequence shown here is derived from an EMBL/GenBank/DDBJ whole genome shotgun (WGS) entry which is preliminary data.</text>
</comment>
<keyword evidence="4" id="KW-1185">Reference proteome</keyword>
<dbReference type="GO" id="GO:0003677">
    <property type="term" value="F:DNA binding"/>
    <property type="evidence" value="ECO:0007669"/>
    <property type="project" value="UniProtKB-UniRule"/>
</dbReference>
<keyword evidence="1" id="KW-0238">DNA-binding</keyword>
<dbReference type="InterPro" id="IPR007159">
    <property type="entry name" value="SpoVT-AbrB_dom"/>
</dbReference>
<dbReference type="SUPFAM" id="SSF89447">
    <property type="entry name" value="AbrB/MazE/MraZ-like"/>
    <property type="match status" value="1"/>
</dbReference>
<dbReference type="EMBL" id="BATC01000002">
    <property type="protein sequence ID" value="GAD57873.1"/>
    <property type="molecule type" value="Genomic_DNA"/>
</dbReference>
<evidence type="ECO:0000256" key="1">
    <source>
        <dbReference type="PROSITE-ProRule" id="PRU01076"/>
    </source>
</evidence>
<dbReference type="InterPro" id="IPR037914">
    <property type="entry name" value="SpoVT-AbrB_sf"/>
</dbReference>
<dbReference type="PROSITE" id="PS51740">
    <property type="entry name" value="SPOVT_ABRB"/>
    <property type="match status" value="1"/>
</dbReference>
<dbReference type="InterPro" id="IPR031848">
    <property type="entry name" value="PrlF_antitoxin"/>
</dbReference>
<dbReference type="RefSeq" id="WP_021695969.1">
    <property type="nucleotide sequence ID" value="NZ_BATC01000002.1"/>
</dbReference>
<evidence type="ECO:0000313" key="3">
    <source>
        <dbReference type="EMBL" id="GAD57873.1"/>
    </source>
</evidence>
<dbReference type="Proteomes" id="UP000016569">
    <property type="component" value="Unassembled WGS sequence"/>
</dbReference>
<dbReference type="GO" id="GO:0097351">
    <property type="term" value="F:toxin sequestering activity"/>
    <property type="evidence" value="ECO:0007669"/>
    <property type="project" value="InterPro"/>
</dbReference>
<evidence type="ECO:0000259" key="2">
    <source>
        <dbReference type="PROSITE" id="PS51740"/>
    </source>
</evidence>
<dbReference type="NCBIfam" id="TIGR01439">
    <property type="entry name" value="lp_hng_hel_AbrB"/>
    <property type="match status" value="1"/>
</dbReference>
<dbReference type="OrthoDB" id="9809003at2"/>
<dbReference type="GO" id="GO:0003700">
    <property type="term" value="F:DNA-binding transcription factor activity"/>
    <property type="evidence" value="ECO:0007669"/>
    <property type="project" value="InterPro"/>
</dbReference>
<dbReference type="SMART" id="SM00966">
    <property type="entry name" value="SpoVT_AbrB"/>
    <property type="match status" value="1"/>
</dbReference>
<feature type="domain" description="SpoVT-AbrB" evidence="2">
    <location>
        <begin position="1"/>
        <end position="46"/>
    </location>
</feature>
<gene>
    <name evidence="3" type="ORF">MBEBAB_0123</name>
</gene>
<proteinExistence type="predicted"/>
<protein>
    <submittedName>
        <fullName evidence="3">SpoVT / abrB like domain protein</fullName>
    </submittedName>
</protein>
<sequence>MITSRLTSKAQTTIPQAVRNALGLKEGDELAYEIKDGRVTLIKARAPVQDDPFATFDEWDGEADRRAYADL</sequence>
<dbReference type="Gene3D" id="2.10.260.10">
    <property type="match status" value="1"/>
</dbReference>
<organism evidence="3 4">
    <name type="scientific">Brevundimonas abyssalis TAR-001</name>
    <dbReference type="NCBI Taxonomy" id="1391729"/>
    <lineage>
        <taxon>Bacteria</taxon>
        <taxon>Pseudomonadati</taxon>
        <taxon>Pseudomonadota</taxon>
        <taxon>Alphaproteobacteria</taxon>
        <taxon>Caulobacterales</taxon>
        <taxon>Caulobacteraceae</taxon>
        <taxon>Brevundimonas</taxon>
    </lineage>
</organism>
<evidence type="ECO:0000313" key="4">
    <source>
        <dbReference type="Proteomes" id="UP000016569"/>
    </source>
</evidence>
<dbReference type="GO" id="GO:0001558">
    <property type="term" value="P:regulation of cell growth"/>
    <property type="evidence" value="ECO:0007669"/>
    <property type="project" value="InterPro"/>
</dbReference>
<dbReference type="Pfam" id="PF15937">
    <property type="entry name" value="PrlF_antitoxin"/>
    <property type="match status" value="1"/>
</dbReference>